<reference evidence="1" key="1">
    <citation type="submission" date="2021-11" db="EMBL/GenBank/DDBJ databases">
        <title>Description of Mycoplasma bradburyaesp. nov.from sea birds: a tribute to a great mycoplasmologist.</title>
        <authorList>
            <person name="Ramirez A.S."/>
            <person name="Poveda C."/>
            <person name="Suarez-Perez A."/>
            <person name="Rosales R.S."/>
            <person name="Dijkman R."/>
            <person name="Feberwee A."/>
            <person name="Spergser J."/>
            <person name="Szostak M.P."/>
            <person name="Ressel L."/>
            <person name="Calabuig P."/>
            <person name="Catania S."/>
            <person name="Gobbo F."/>
            <person name="Timofte D."/>
            <person name="Poveda J.B."/>
        </authorList>
    </citation>
    <scope>NUCLEOTIDE SEQUENCE [LARGE SCALE GENOMIC DNA]</scope>
    <source>
        <strain evidence="1">T158</strain>
    </source>
</reference>
<dbReference type="Proteomes" id="UP001220940">
    <property type="component" value="Unassembled WGS sequence"/>
</dbReference>
<comment type="caution">
    <text evidence="1">The sequence shown here is derived from an EMBL/GenBank/DDBJ whole genome shotgun (WGS) entry which is preliminary data.</text>
</comment>
<evidence type="ECO:0000313" key="1">
    <source>
        <dbReference type="EMBL" id="MDC4181977.1"/>
    </source>
</evidence>
<protein>
    <submittedName>
        <fullName evidence="1">Uncharacterized protein</fullName>
    </submittedName>
</protein>
<evidence type="ECO:0000313" key="2">
    <source>
        <dbReference type="Proteomes" id="UP001220940"/>
    </source>
</evidence>
<organism evidence="1 2">
    <name type="scientific">Mycoplasma bradburyae</name>
    <dbReference type="NCBI Taxonomy" id="2963128"/>
    <lineage>
        <taxon>Bacteria</taxon>
        <taxon>Bacillati</taxon>
        <taxon>Mycoplasmatota</taxon>
        <taxon>Mollicutes</taxon>
        <taxon>Mycoplasmataceae</taxon>
        <taxon>Mycoplasma</taxon>
    </lineage>
</organism>
<sequence>MELIHSEQIKNWISQNLTTNFTRGFFVDVLFSTKKTKKVSVISGLDYCGQTEIISEIYSRFNSQNLLNSLYLVDLSSVYVNDETKIDDFLNKIKDINNAFFIISNMNQQEGTKIWFKQIAKIAKKQNIIFYLFVNNSGILYNKIIDHYNFNHFFLKPFRFSEYLITKEKFSDINFVDYYDYLNSYSPILARFNDKADAQILFFNQIVNLFRHDVYELFNKKYSIKTCMSLLNVVVYADIPCFNLNLLSKELDIDFEELLEIIRILDKAKILRMIRVTENDLTKKREPLYFLVFYHPINYIIFEHNNLSISDLMNNTKVLLSAFISATNFDEVLEIVYDYHVSWTEQITLIDKHRKRAYILGINNNEIGPILNALTWKHSYRVNYLNQNDLINLIANRELKNFKKYQIL</sequence>
<keyword evidence="2" id="KW-1185">Reference proteome</keyword>
<accession>A0ABT5GAI1</accession>
<gene>
    <name evidence="1" type="ORF">LNO68_02105</name>
</gene>
<proteinExistence type="predicted"/>
<name>A0ABT5GAI1_9MOLU</name>
<dbReference type="RefSeq" id="WP_255034940.1">
    <property type="nucleotide sequence ID" value="NZ_CP101414.1"/>
</dbReference>
<dbReference type="EMBL" id="JAJHZM010000011">
    <property type="protein sequence ID" value="MDC4181977.1"/>
    <property type="molecule type" value="Genomic_DNA"/>
</dbReference>